<feature type="transmembrane region" description="Helical" evidence="8">
    <location>
        <begin position="62"/>
        <end position="80"/>
    </location>
</feature>
<evidence type="ECO:0000313" key="9">
    <source>
        <dbReference type="EMBL" id="KAJ9153957.1"/>
    </source>
</evidence>
<feature type="transmembrane region" description="Helical" evidence="8">
    <location>
        <begin position="651"/>
        <end position="673"/>
    </location>
</feature>
<keyword evidence="2" id="KW-0328">Glycosyltransferase</keyword>
<keyword evidence="5 8" id="KW-1133">Transmembrane helix</keyword>
<evidence type="ECO:0000256" key="7">
    <source>
        <dbReference type="ARBA" id="ARBA00023316"/>
    </source>
</evidence>
<reference evidence="9 10" key="1">
    <citation type="journal article" date="2023" name="Plant Biotechnol. J.">
        <title>Chromosome-level wild Hevea brasiliensis genome provides new tools for genomic-assisted breeding and valuable loci to elevate rubber yield.</title>
        <authorList>
            <person name="Cheng H."/>
            <person name="Song X."/>
            <person name="Hu Y."/>
            <person name="Wu T."/>
            <person name="Yang Q."/>
            <person name="An Z."/>
            <person name="Feng S."/>
            <person name="Deng Z."/>
            <person name="Wu W."/>
            <person name="Zeng X."/>
            <person name="Tu M."/>
            <person name="Wang X."/>
            <person name="Huang H."/>
        </authorList>
    </citation>
    <scope>NUCLEOTIDE SEQUENCE [LARGE SCALE GENOMIC DNA]</scope>
    <source>
        <strain evidence="9">MT/VB/25A 57/8</strain>
    </source>
</reference>
<dbReference type="Proteomes" id="UP001174677">
    <property type="component" value="Chromosome 15"/>
</dbReference>
<keyword evidence="10" id="KW-1185">Reference proteome</keyword>
<evidence type="ECO:0000256" key="5">
    <source>
        <dbReference type="ARBA" id="ARBA00022989"/>
    </source>
</evidence>
<evidence type="ECO:0000256" key="2">
    <source>
        <dbReference type="ARBA" id="ARBA00022676"/>
    </source>
</evidence>
<keyword evidence="3" id="KW-0808">Transferase</keyword>
<keyword evidence="4 8" id="KW-0812">Transmembrane</keyword>
<keyword evidence="7" id="KW-0961">Cell wall biogenesis/degradation</keyword>
<evidence type="ECO:0000256" key="1">
    <source>
        <dbReference type="ARBA" id="ARBA00004127"/>
    </source>
</evidence>
<evidence type="ECO:0000256" key="8">
    <source>
        <dbReference type="SAM" id="Phobius"/>
    </source>
</evidence>
<feature type="transmembrane region" description="Helical" evidence="8">
    <location>
        <begin position="693"/>
        <end position="714"/>
    </location>
</feature>
<dbReference type="SUPFAM" id="SSF53448">
    <property type="entry name" value="Nucleotide-diphospho-sugar transferases"/>
    <property type="match status" value="1"/>
</dbReference>
<dbReference type="Pfam" id="PF03552">
    <property type="entry name" value="Cellulose_synt"/>
    <property type="match status" value="2"/>
</dbReference>
<sequence length="743" mass="85063">MGTQGTVREDQVVMEADPLFERRQAKGRAAYRVFASTVFVGICLIWIYRVSYIPRVGERGRWVWFGMFMAELCFGFFWVFTQSLRWNFTRSYPFKHRLSQRHEEKLPGVDIFVCTADPVIEPPTLVINTILSVMSCNYPTEKLAVYLSDDGGSDLTFYALLEASHFAKYWIPFCKTNNIEPRSPETYFAHNSNEQQFTNYQEWSDVKNLYEEMKERIESTMERGSISKEIRDKHKGFSEWNQNVTKNDHQPIVQIVIDGRDETAVDNNGYRLPTLVYMAREKRPQYSHHFKAGAMNALIRVSSEISNGPIILNLDCDMYVNDSDAIRDALCFFMDEKKGHEIAYVQHPQTFNNITKNDLYANSYSVANKVELAGMGGYGSALYCGTGCFHRTESLCGNSYSEDNKLRLDTNYTKKNDKKTVNELEEAAKIVSSCSYEKDTLWGKEIGLVYGCAVEDIVTGLTIQCRGWKSVYYCPNKEAFLGVAPNTLEVALIQHKRWCEGLFQIFLTKYCPFIYGHAKIKLGAQLGYCAYLTWAPISLPTLYYVIVPPLCLLHGIPLFPQVSSKWFLPYAYVFISKTVYSMVETSACGSTIKGWWNLQRMWVFRRTTSYFFAFIDTIIKQVGLSQTTFAITPKMVTDDVLKRYKQEVIEFGSSNTMFTIIATLAVLNLFSFVGAMAKRVTDLEMDFKTLEMLMPQVILCGFVIMVNLPVYRALFFRNDKGCMPHGVMFKSLVLASLACLVPI</sequence>
<protein>
    <recommendedName>
        <fullName evidence="11">Cellulose synthase-like protein E6</fullName>
    </recommendedName>
</protein>
<comment type="caution">
    <text evidence="9">The sequence shown here is derived from an EMBL/GenBank/DDBJ whole genome shotgun (WGS) entry which is preliminary data.</text>
</comment>
<evidence type="ECO:0008006" key="11">
    <source>
        <dbReference type="Google" id="ProtNLM"/>
    </source>
</evidence>
<dbReference type="EMBL" id="JARPOI010000015">
    <property type="protein sequence ID" value="KAJ9153957.1"/>
    <property type="molecule type" value="Genomic_DNA"/>
</dbReference>
<evidence type="ECO:0000313" key="10">
    <source>
        <dbReference type="Proteomes" id="UP001174677"/>
    </source>
</evidence>
<keyword evidence="6 8" id="KW-0472">Membrane</keyword>
<evidence type="ECO:0000256" key="3">
    <source>
        <dbReference type="ARBA" id="ARBA00022679"/>
    </source>
</evidence>
<dbReference type="InterPro" id="IPR005150">
    <property type="entry name" value="Cellulose_synth"/>
</dbReference>
<dbReference type="Gene3D" id="3.90.550.10">
    <property type="entry name" value="Spore Coat Polysaccharide Biosynthesis Protein SpsA, Chain A"/>
    <property type="match status" value="2"/>
</dbReference>
<gene>
    <name evidence="9" type="ORF">P3X46_027342</name>
</gene>
<name>A0ABQ9KZS0_HEVBR</name>
<dbReference type="PANTHER" id="PTHR13301">
    <property type="entry name" value="X-BOX TRANSCRIPTION FACTOR-RELATED"/>
    <property type="match status" value="1"/>
</dbReference>
<dbReference type="InterPro" id="IPR029044">
    <property type="entry name" value="Nucleotide-diphossugar_trans"/>
</dbReference>
<comment type="subcellular location">
    <subcellularLocation>
        <location evidence="1">Endomembrane system</location>
        <topology evidence="1">Multi-pass membrane protein</topology>
    </subcellularLocation>
</comment>
<organism evidence="9 10">
    <name type="scientific">Hevea brasiliensis</name>
    <name type="common">Para rubber tree</name>
    <name type="synonym">Siphonia brasiliensis</name>
    <dbReference type="NCBI Taxonomy" id="3981"/>
    <lineage>
        <taxon>Eukaryota</taxon>
        <taxon>Viridiplantae</taxon>
        <taxon>Streptophyta</taxon>
        <taxon>Embryophyta</taxon>
        <taxon>Tracheophyta</taxon>
        <taxon>Spermatophyta</taxon>
        <taxon>Magnoliopsida</taxon>
        <taxon>eudicotyledons</taxon>
        <taxon>Gunneridae</taxon>
        <taxon>Pentapetalae</taxon>
        <taxon>rosids</taxon>
        <taxon>fabids</taxon>
        <taxon>Malpighiales</taxon>
        <taxon>Euphorbiaceae</taxon>
        <taxon>Crotonoideae</taxon>
        <taxon>Micrandreae</taxon>
        <taxon>Hevea</taxon>
    </lineage>
</organism>
<feature type="transmembrane region" description="Helical" evidence="8">
    <location>
        <begin position="29"/>
        <end position="50"/>
    </location>
</feature>
<evidence type="ECO:0000256" key="4">
    <source>
        <dbReference type="ARBA" id="ARBA00022692"/>
    </source>
</evidence>
<proteinExistence type="predicted"/>
<evidence type="ECO:0000256" key="6">
    <source>
        <dbReference type="ARBA" id="ARBA00023136"/>
    </source>
</evidence>
<accession>A0ABQ9KZS0</accession>